<accession>A0A9X3NML7</accession>
<evidence type="ECO:0000256" key="3">
    <source>
        <dbReference type="ARBA" id="ARBA00023002"/>
    </source>
</evidence>
<organism evidence="6 7">
    <name type="scientific">Streptomonospora mangrovi</name>
    <dbReference type="NCBI Taxonomy" id="2883123"/>
    <lineage>
        <taxon>Bacteria</taxon>
        <taxon>Bacillati</taxon>
        <taxon>Actinomycetota</taxon>
        <taxon>Actinomycetes</taxon>
        <taxon>Streptosporangiales</taxon>
        <taxon>Nocardiopsidaceae</taxon>
        <taxon>Streptomonospora</taxon>
    </lineage>
</organism>
<evidence type="ECO:0000256" key="5">
    <source>
        <dbReference type="SAM" id="MobiDB-lite"/>
    </source>
</evidence>
<sequence length="303" mass="30449">MSETTPTGASGARTPRDSGRTANPENGAAPAPTDTPATTVTSENVETTENAQHAPAGGTAPVALVSGATRGIGRQIAEQLALRGMTVLVGARDAAAGERAAAEIRDAGGSAYAVPLDVTDAASVAAARAWIDDRIGRLDVLVNNAGIAGDPAAQAPGSADLAVVRDVFDTNVFGAVALTEAVWDLLVRSPAARVVNLSSDVGSLTQARDPGHYLSRLPGFLAYGPSKTALNAVTVQYAKALARHGGLVNAAAPGACDTDLTRGTGMPAPRTAAQGAEVAVRLATLPDGGPTGGCFGEDREVPW</sequence>
<dbReference type="PRINTS" id="PR00080">
    <property type="entry name" value="SDRFAMILY"/>
</dbReference>
<protein>
    <submittedName>
        <fullName evidence="6">SDR family NAD(P)-dependent oxidoreductase</fullName>
    </submittedName>
</protein>
<feature type="region of interest" description="Disordered" evidence="5">
    <location>
        <begin position="1"/>
        <end position="40"/>
    </location>
</feature>
<dbReference type="GO" id="GO:0016491">
    <property type="term" value="F:oxidoreductase activity"/>
    <property type="evidence" value="ECO:0007669"/>
    <property type="project" value="UniProtKB-KW"/>
</dbReference>
<proteinExistence type="inferred from homology"/>
<dbReference type="PANTHER" id="PTHR43490">
    <property type="entry name" value="(+)-NEOMENTHOL DEHYDROGENASE"/>
    <property type="match status" value="1"/>
</dbReference>
<keyword evidence="3" id="KW-0560">Oxidoreductase</keyword>
<evidence type="ECO:0000256" key="2">
    <source>
        <dbReference type="ARBA" id="ARBA00022857"/>
    </source>
</evidence>
<keyword evidence="2" id="KW-0521">NADP</keyword>
<dbReference type="RefSeq" id="WP_270070579.1">
    <property type="nucleotide sequence ID" value="NZ_JAJAQC010000004.1"/>
</dbReference>
<evidence type="ECO:0000313" key="7">
    <source>
        <dbReference type="Proteomes" id="UP001140076"/>
    </source>
</evidence>
<name>A0A9X3NML7_9ACTN</name>
<dbReference type="EMBL" id="JAJAQC010000004">
    <property type="protein sequence ID" value="MDA0563285.1"/>
    <property type="molecule type" value="Genomic_DNA"/>
</dbReference>
<evidence type="ECO:0000256" key="4">
    <source>
        <dbReference type="RuleBase" id="RU000363"/>
    </source>
</evidence>
<reference evidence="6" key="1">
    <citation type="submission" date="2021-10" db="EMBL/GenBank/DDBJ databases">
        <title>Streptomonospora sp. nov., isolated from mangrove soil.</title>
        <authorList>
            <person name="Chen X."/>
            <person name="Ge X."/>
            <person name="Liu W."/>
        </authorList>
    </citation>
    <scope>NUCLEOTIDE SEQUENCE</scope>
    <source>
        <strain evidence="6">S1-112</strain>
    </source>
</reference>
<dbReference type="Pfam" id="PF00106">
    <property type="entry name" value="adh_short"/>
    <property type="match status" value="1"/>
</dbReference>
<dbReference type="PRINTS" id="PR00081">
    <property type="entry name" value="GDHRDH"/>
</dbReference>
<dbReference type="Gene3D" id="3.40.50.720">
    <property type="entry name" value="NAD(P)-binding Rossmann-like Domain"/>
    <property type="match status" value="1"/>
</dbReference>
<dbReference type="AlphaFoldDB" id="A0A9X3NML7"/>
<evidence type="ECO:0000313" key="6">
    <source>
        <dbReference type="EMBL" id="MDA0563285.1"/>
    </source>
</evidence>
<evidence type="ECO:0000256" key="1">
    <source>
        <dbReference type="ARBA" id="ARBA00006484"/>
    </source>
</evidence>
<dbReference type="Proteomes" id="UP001140076">
    <property type="component" value="Unassembled WGS sequence"/>
</dbReference>
<dbReference type="SUPFAM" id="SSF51735">
    <property type="entry name" value="NAD(P)-binding Rossmann-fold domains"/>
    <property type="match status" value="1"/>
</dbReference>
<comment type="caution">
    <text evidence="6">The sequence shown here is derived from an EMBL/GenBank/DDBJ whole genome shotgun (WGS) entry which is preliminary data.</text>
</comment>
<dbReference type="PANTHER" id="PTHR43490:SF99">
    <property type="entry name" value="SHORT-CHAIN DEHYDROGENASE_REDUCTASE"/>
    <property type="match status" value="1"/>
</dbReference>
<keyword evidence="7" id="KW-1185">Reference proteome</keyword>
<feature type="compositionally biased region" description="Low complexity" evidence="5">
    <location>
        <begin position="28"/>
        <end position="40"/>
    </location>
</feature>
<dbReference type="InterPro" id="IPR036291">
    <property type="entry name" value="NAD(P)-bd_dom_sf"/>
</dbReference>
<gene>
    <name evidence="6" type="ORF">LG943_02910</name>
</gene>
<comment type="similarity">
    <text evidence="1 4">Belongs to the short-chain dehydrogenases/reductases (SDR) family.</text>
</comment>
<dbReference type="InterPro" id="IPR002347">
    <property type="entry name" value="SDR_fam"/>
</dbReference>